<evidence type="ECO:0000256" key="1">
    <source>
        <dbReference type="SAM" id="MobiDB-lite"/>
    </source>
</evidence>
<feature type="compositionally biased region" description="Polar residues" evidence="1">
    <location>
        <begin position="8"/>
        <end position="23"/>
    </location>
</feature>
<proteinExistence type="predicted"/>
<feature type="region of interest" description="Disordered" evidence="1">
    <location>
        <begin position="1584"/>
        <end position="1612"/>
    </location>
</feature>
<evidence type="ECO:0000313" key="2">
    <source>
        <dbReference type="EMBL" id="CUG85197.1"/>
    </source>
</evidence>
<dbReference type="EMBL" id="CYKH01001150">
    <property type="protein sequence ID" value="CUG85197.1"/>
    <property type="molecule type" value="Genomic_DNA"/>
</dbReference>
<name>A0A0S4J9S5_BODSA</name>
<gene>
    <name evidence="2" type="ORF">BSAL_89390</name>
</gene>
<dbReference type="OrthoDB" id="271999at2759"/>
<keyword evidence="3" id="KW-1185">Reference proteome</keyword>
<dbReference type="VEuPathDB" id="TriTrypDB:BSAL_89390"/>
<feature type="compositionally biased region" description="Polar residues" evidence="1">
    <location>
        <begin position="1592"/>
        <end position="1612"/>
    </location>
</feature>
<feature type="region of interest" description="Disordered" evidence="1">
    <location>
        <begin position="388"/>
        <end position="415"/>
    </location>
</feature>
<dbReference type="CDD" id="cd06008">
    <property type="entry name" value="NF-X1-zinc-finger"/>
    <property type="match status" value="1"/>
</dbReference>
<sequence>MPRKVPVVQQQPLVATTATTSLPQKREREDDAPGESEVPNHNTATNQKTLHSTIAVASTLAASSATDPLETALLRTEGSLGKWYDQHARASTYDPTTLICNALFTSIIDATRTGVEDDNDEGERDNIASNIIGTIDVLFNEGRQAILAEYHESVTTALLVVDNSNETAAAGHHSDWFVGDVISFSSNAAPVTRQSSSSSSSNLVGRSTAQWIGFHLPSVKDPADRVHSALAIASSTTLWSFVLGAFSGKPGIAQLASFYTALSSSSSSSSALHQRMWQRLLRLPDGTTLLPSVIAADGMMTTSSSDNSNVVEQRPPKALRELERLQHALAFLVASGLASVQESCPGMNLSTRDLIWEFVASPLFLQFAMLEADDDVCTTRHDIVPPSVFPTGVSGGGGSGALGGDESGSGGGGGDSGISLQLRARSVGQMMLFFAECLCIPQIAAVDDGAAGPQRRGLWGRALLGLAAAMHVVLRRSALSNKTTASSSSGAAAALRIRGTAAFQQSAALFVAWLATSNALGTPMAPSLQTTSAVSPLEMHLAAPGSFSQWVGWDQPLYQNNTSSNTGRRVISDYDSTEYLTQHPRLGNASVVSALPSAALISSSSLLQYPSMVRHAALKRAYALLYTPLAKALRCEFAEQRTRIEGIPTTAGGTDLNSFCTYGESSTADYAGLRYVVAEIALSTSGSEQQQLHTAVRRVTSQHHLQQPQGVMSLDEQQQRDLHLRQASSVTGTYGVALRLAPTGKFALNILPSSSEHQAMESMYCKNFSTTSSSPLLLLDSVVGCIVVEMGEGHAEPLVFPCVAHRPHKHHSSSTEEESKEEHQVVVHFLNRNTDVACSLLQTVADARRVLGHDAAHHHEVYPRASLLIAREVPSTDASVVADVTSAVGRLRLMKHLVLVEQQHRITEAFQATTAATASVTSSSKFGATSSSVFDVSCDHVRRFGGGLLNTTTAAAKPSHSSSSQQAADMSLLPIALHQRRVPTQQERDIMRRCASHVGTHFGRVIRDLHRGGGGGILEAVSNATGSGSTVSGLHAVEGVVGSGKSVATAMVAAVQGVTRRESRTLYATTQTSVLEHVSQKATAQARSFLAGKTISAMGGAATTTTHVSLEDAEQRTALASLMHIRSQQVEEYHRCQQGLVVRSPILHLHRCSSSFSPHATAESVANVFASSALGDEEAGVYAPRVLNASDLRRFGAVRAMRAPFAASVMQREKTLVAIRSKLMALEEEQAHHKLLPIVLDILFRCSSSELHAASGIGSTLPEALRVLFGTQRLTTPIVAAGTRSQHIHNTEHIATPPRYIPSSTTKGLIARKTSEVRANGPSSSSLSTSSPWTVGDHTNLMELQQQLLRMALTAVDAELLRLVQYQLEAGDYVASFEAAQRADVVAMDEAGAIEMIGFTHSSVGPRTSQGPYHVTGIALDDADQLTDEVLMISSPAPSFLFAALSLERLRSPDLRESWGASGALAEHIRHRLIQHTSSSANSVTSTSTTRLSECLRMSSKDAISGSSMLLPLVVMNHRSTITASSSVSRNAMLDGGGGGDSGNNSSSIGALPCWPRRVAFWNPTTVAGPDRLLEFAASVRQEYGHDESSEEQQSNNGIAGSSRSTDHNNNLNENTLRAAYNMKLSAGTLSFLSSSWLSASSRLGTDVFFACVAAAEVLRYRRAIGGGMSAASIVVIVPSIQLVEVQKAVHAAQAHCRTPDLFVMNAPSPATTSSGENVVIGDLTTLHGRFVDVALVVPGVTAADGNTNTSTSSSKSSDVASISLHCGTTDTWLWQACTRARCGFAIVSHYAPVLSSLQSPKPSAQALALFRNYMWDLISASAASATSGSGQHHVLQQPQQAPSRSIQLDIAALQRSNPFDVLRFQCPEHPDAAAHVLIGREGPAPPSLSESSHATAPPKRSALVAAVGASRCLSVCMQRYSHCTHPAHRCIKLCHIATPSPYLSLHHPAELQTQNGQEDELLEEEHYTTAANDDPLHLHCPFPCSKTLPCGHRCLATCDGEEPCPPCGFVGWVPLPCGQLVISGMNGKEVSHNMFHHYSNVSCTTGGGGGVVNVAGEENQQVCPATVHVPCSRCGAKVTGPCAEVEFSMDWQCASCDAEAAKIRAEFHLPDPAVSENLGEDNAIAPWPAAAIEKLEKQMSFLRQKNSLLEKRTALETAAKGPERNAEFVAETQRVAAIHEEQAALEAAWVQHSADAKALWATEMKSALEGQRDWKDQSEVLHRQVVDVMSSRQA</sequence>
<accession>A0A0S4J9S5</accession>
<feature type="compositionally biased region" description="Gly residues" evidence="1">
    <location>
        <begin position="393"/>
        <end position="415"/>
    </location>
</feature>
<dbReference type="Proteomes" id="UP000051952">
    <property type="component" value="Unassembled WGS sequence"/>
</dbReference>
<organism evidence="2 3">
    <name type="scientific">Bodo saltans</name>
    <name type="common">Flagellated protozoan</name>
    <dbReference type="NCBI Taxonomy" id="75058"/>
    <lineage>
        <taxon>Eukaryota</taxon>
        <taxon>Discoba</taxon>
        <taxon>Euglenozoa</taxon>
        <taxon>Kinetoplastea</taxon>
        <taxon>Metakinetoplastina</taxon>
        <taxon>Eubodonida</taxon>
        <taxon>Bodonidae</taxon>
        <taxon>Bodo</taxon>
    </lineage>
</organism>
<reference evidence="3" key="1">
    <citation type="submission" date="2015-09" db="EMBL/GenBank/DDBJ databases">
        <authorList>
            <consortium name="Pathogen Informatics"/>
        </authorList>
    </citation>
    <scope>NUCLEOTIDE SEQUENCE [LARGE SCALE GENOMIC DNA]</scope>
    <source>
        <strain evidence="3">Lake Konstanz</strain>
    </source>
</reference>
<feature type="region of interest" description="Disordered" evidence="1">
    <location>
        <begin position="1"/>
        <end position="45"/>
    </location>
</feature>
<protein>
    <submittedName>
        <fullName evidence="2">Uncharacterized protein</fullName>
    </submittedName>
</protein>
<evidence type="ECO:0000313" key="3">
    <source>
        <dbReference type="Proteomes" id="UP000051952"/>
    </source>
</evidence>